<proteinExistence type="predicted"/>
<name>A0A8H3PFT5_9LECA</name>
<evidence type="ECO:0000259" key="2">
    <source>
        <dbReference type="PROSITE" id="PS50011"/>
    </source>
</evidence>
<reference evidence="3" key="1">
    <citation type="submission" date="2021-03" db="EMBL/GenBank/DDBJ databases">
        <authorList>
            <person name="Tagirdzhanova G."/>
        </authorList>
    </citation>
    <scope>NUCLEOTIDE SEQUENCE</scope>
</reference>
<dbReference type="PROSITE" id="PS50011">
    <property type="entry name" value="PROTEIN_KINASE_DOM"/>
    <property type="match status" value="1"/>
</dbReference>
<dbReference type="Gene3D" id="1.10.510.10">
    <property type="entry name" value="Transferase(Phosphotransferase) domain 1"/>
    <property type="match status" value="1"/>
</dbReference>
<evidence type="ECO:0000256" key="1">
    <source>
        <dbReference type="SAM" id="MobiDB-lite"/>
    </source>
</evidence>
<dbReference type="GO" id="GO:0005524">
    <property type="term" value="F:ATP binding"/>
    <property type="evidence" value="ECO:0007669"/>
    <property type="project" value="InterPro"/>
</dbReference>
<dbReference type="SUPFAM" id="SSF53474">
    <property type="entry name" value="alpha/beta-Hydrolases"/>
    <property type="match status" value="1"/>
</dbReference>
<evidence type="ECO:0000313" key="3">
    <source>
        <dbReference type="EMBL" id="CAF9939693.1"/>
    </source>
</evidence>
<feature type="region of interest" description="Disordered" evidence="1">
    <location>
        <begin position="609"/>
        <end position="640"/>
    </location>
</feature>
<dbReference type="InterPro" id="IPR000719">
    <property type="entry name" value="Prot_kinase_dom"/>
</dbReference>
<feature type="domain" description="Protein kinase" evidence="2">
    <location>
        <begin position="625"/>
        <end position="953"/>
    </location>
</feature>
<feature type="compositionally biased region" description="Basic and acidic residues" evidence="1">
    <location>
        <begin position="612"/>
        <end position="623"/>
    </location>
</feature>
<sequence length="953" mass="107462">MPSHKNNSDLQQYFTYRLTKLPQATNRKSLDDLFSDHARKAITAISIGSCPYYPEKFATATVTFRGQQEMKSLIKQDSQIVQVDDTFHGLTPLNTVLGPSRAVLVAITGLAGRAFESWQTKNGQMWLRDFSAPNHTDCRFFTFGYPSKVRQSQQQATISDFVENFVEEIKTISSKQEGPAPPVILIGHSLGCIIIKEAIVQSTSLFALPPRMYQSVCGIVFFGAPHRGLNNPELEELVEGSPPENLLRDLQPNSSLLSSLDRIFPNACKDIKIISCYETEHTYTYRLEDPCNPQSKWVKTGDPRFLVPPSSACLFWEDHHETRIAIHKDHSGIAKLDDLIGSPYYELERGINEIIDNAQDVMEKRRKLKSGPSSVLSLLFMLQYEYYWLKAWSSYKSKHFLHHGDMAEAFGTAEKSLRLLELPSGHPVRSIVDSITLIVDLLRDLVNRYCVKSTSQKQHDEKKALISFGAGGAERRVGGRAGGEAGGRAKEGGDDGRIHLRFTSIQFPLALENENDNYGIDETSGEHVVLLENWTEPHQEHLASLISRLHDENERLSQWSHHTASIDLLASSKVINNPRRTQQDLDKLADISDVESLYSSLSERAFTKKRHLDLDPPKDHRVPEYPLSQLSPEGGTGPSKFRILLPSRDASKAEPQSQHWVHIEWMENPKQTDLQTKRRAEKQHRLLAYDLSFSKMPPLLRMLPCIGIVEDLDQSRCGLLLRVPSWVDVARKPENLSGLLRSAAQDDTTILSPPALDDRLKLAFGLAYSVAELHCAGIVHKNLISENVLFFYRRFGQKISIADAFICGLGFSRPTGEQSVSISVKTDDLDMYQHPELRDASNNFQGRPPFKPKYDVYGLGVILLEIGLWMPLGSYCRKEISAADLRSKFISVASGSLPFHVGTEYCEAVLECLDPERQNRSLESISQNSHEKTDEDALFLDFLIKKVIRRLEK</sequence>
<dbReference type="EMBL" id="CAJPDS010000136">
    <property type="protein sequence ID" value="CAF9939693.1"/>
    <property type="molecule type" value="Genomic_DNA"/>
</dbReference>
<dbReference type="AlphaFoldDB" id="A0A8H3PFT5"/>
<dbReference type="Pfam" id="PF24476">
    <property type="entry name" value="DUF7580"/>
    <property type="match status" value="1"/>
</dbReference>
<evidence type="ECO:0000313" key="4">
    <source>
        <dbReference type="Proteomes" id="UP000664521"/>
    </source>
</evidence>
<dbReference type="OrthoDB" id="1658288at2759"/>
<dbReference type="PANTHER" id="PTHR37542">
    <property type="entry name" value="HELO DOMAIN-CONTAINING PROTEIN-RELATED"/>
    <property type="match status" value="1"/>
</dbReference>
<accession>A0A8H3PFT5</accession>
<keyword evidence="4" id="KW-1185">Reference proteome</keyword>
<dbReference type="InterPro" id="IPR056002">
    <property type="entry name" value="DUF7580"/>
</dbReference>
<dbReference type="InterPro" id="IPR029058">
    <property type="entry name" value="AB_hydrolase_fold"/>
</dbReference>
<dbReference type="Proteomes" id="UP000664521">
    <property type="component" value="Unassembled WGS sequence"/>
</dbReference>
<protein>
    <recommendedName>
        <fullName evidence="2">Protein kinase domain-containing protein</fullName>
    </recommendedName>
</protein>
<comment type="caution">
    <text evidence="3">The sequence shown here is derived from an EMBL/GenBank/DDBJ whole genome shotgun (WGS) entry which is preliminary data.</text>
</comment>
<dbReference type="PANTHER" id="PTHR37542:SF3">
    <property type="entry name" value="PRION-INHIBITION AND PROPAGATION HELO DOMAIN-CONTAINING PROTEIN"/>
    <property type="match status" value="1"/>
</dbReference>
<organism evidence="3 4">
    <name type="scientific">Heterodermia speciosa</name>
    <dbReference type="NCBI Taxonomy" id="116794"/>
    <lineage>
        <taxon>Eukaryota</taxon>
        <taxon>Fungi</taxon>
        <taxon>Dikarya</taxon>
        <taxon>Ascomycota</taxon>
        <taxon>Pezizomycotina</taxon>
        <taxon>Lecanoromycetes</taxon>
        <taxon>OSLEUM clade</taxon>
        <taxon>Lecanoromycetidae</taxon>
        <taxon>Caliciales</taxon>
        <taxon>Physciaceae</taxon>
        <taxon>Heterodermia</taxon>
    </lineage>
</organism>
<dbReference type="InterPro" id="IPR011009">
    <property type="entry name" value="Kinase-like_dom_sf"/>
</dbReference>
<dbReference type="SUPFAM" id="SSF56112">
    <property type="entry name" value="Protein kinase-like (PK-like)"/>
    <property type="match status" value="1"/>
</dbReference>
<dbReference type="GO" id="GO:0004672">
    <property type="term" value="F:protein kinase activity"/>
    <property type="evidence" value="ECO:0007669"/>
    <property type="project" value="InterPro"/>
</dbReference>
<dbReference type="Gene3D" id="3.40.50.1820">
    <property type="entry name" value="alpha/beta hydrolase"/>
    <property type="match status" value="1"/>
</dbReference>
<gene>
    <name evidence="3" type="ORF">HETSPECPRED_001859</name>
</gene>